<dbReference type="RefSeq" id="WP_326837529.1">
    <property type="nucleotide sequence ID" value="NZ_CP142149.1"/>
</dbReference>
<dbReference type="InterPro" id="IPR011008">
    <property type="entry name" value="Dimeric_a/b-barrel"/>
</dbReference>
<comment type="similarity">
    <text evidence="1">Belongs to the YciI family.</text>
</comment>
<dbReference type="Gene3D" id="3.30.70.1060">
    <property type="entry name" value="Dimeric alpha+beta barrel"/>
    <property type="match status" value="1"/>
</dbReference>
<name>A0ABZ1ILH3_9PSEU</name>
<dbReference type="SUPFAM" id="SSF54909">
    <property type="entry name" value="Dimeric alpha+beta barrel"/>
    <property type="match status" value="1"/>
</dbReference>
<proteinExistence type="inferred from homology"/>
<dbReference type="EMBL" id="CP142149">
    <property type="protein sequence ID" value="WSE34721.1"/>
    <property type="molecule type" value="Genomic_DNA"/>
</dbReference>
<dbReference type="Pfam" id="PF03795">
    <property type="entry name" value="YCII"/>
    <property type="match status" value="1"/>
</dbReference>
<feature type="domain" description="YCII-related" evidence="2">
    <location>
        <begin position="26"/>
        <end position="111"/>
    </location>
</feature>
<evidence type="ECO:0000313" key="4">
    <source>
        <dbReference type="Proteomes" id="UP001330812"/>
    </source>
</evidence>
<dbReference type="Proteomes" id="UP001330812">
    <property type="component" value="Chromosome"/>
</dbReference>
<accession>A0ABZ1ILH3</accession>
<organism evidence="3 4">
    <name type="scientific">Amycolatopsis rhabdoformis</name>
    <dbReference type="NCBI Taxonomy" id="1448059"/>
    <lineage>
        <taxon>Bacteria</taxon>
        <taxon>Bacillati</taxon>
        <taxon>Actinomycetota</taxon>
        <taxon>Actinomycetes</taxon>
        <taxon>Pseudonocardiales</taxon>
        <taxon>Pseudonocardiaceae</taxon>
        <taxon>Amycolatopsis</taxon>
    </lineage>
</organism>
<dbReference type="InterPro" id="IPR005545">
    <property type="entry name" value="YCII"/>
</dbReference>
<reference evidence="3 4" key="1">
    <citation type="journal article" date="2015" name="Int. J. Syst. Evol. Microbiol.">
        <title>Amycolatopsis rhabdoformis sp. nov., an actinomycete isolated from a tropical forest soil.</title>
        <authorList>
            <person name="Souza W.R."/>
            <person name="Silva R.E."/>
            <person name="Goodfellow M."/>
            <person name="Busarakam K."/>
            <person name="Figueiro F.S."/>
            <person name="Ferreira D."/>
            <person name="Rodrigues-Filho E."/>
            <person name="Moraes L.A.B."/>
            <person name="Zucchi T.D."/>
        </authorList>
    </citation>
    <scope>NUCLEOTIDE SEQUENCE [LARGE SCALE GENOMIC DNA]</scope>
    <source>
        <strain evidence="3 4">NCIMB 14900</strain>
    </source>
</reference>
<evidence type="ECO:0000259" key="2">
    <source>
        <dbReference type="Pfam" id="PF03795"/>
    </source>
</evidence>
<keyword evidence="4" id="KW-1185">Reference proteome</keyword>
<evidence type="ECO:0000313" key="3">
    <source>
        <dbReference type="EMBL" id="WSE34721.1"/>
    </source>
</evidence>
<sequence length="132" mass="14940">MTEAHMAWQDLVEYSETHDLLAKQLYVVFSTPTNGLGPVLESLDPHVEYQTKMERDGIMFAAGPFASEDLQEWLGEGMFVYRATSLEEATKFAEADPMHRSGARSFRVRLWLLNEGTYSVQLFYSGGKPKIA</sequence>
<protein>
    <submittedName>
        <fullName evidence="3">YciI family protein</fullName>
    </submittedName>
</protein>
<gene>
    <name evidence="3" type="ORF">VSH64_22010</name>
</gene>
<evidence type="ECO:0000256" key="1">
    <source>
        <dbReference type="ARBA" id="ARBA00007689"/>
    </source>
</evidence>